<dbReference type="PROSITE" id="PS00092">
    <property type="entry name" value="N6_MTASE"/>
    <property type="match status" value="1"/>
</dbReference>
<dbReference type="EMBL" id="BARS01008204">
    <property type="protein sequence ID" value="GAF75434.1"/>
    <property type="molecule type" value="Genomic_DNA"/>
</dbReference>
<comment type="similarity">
    <text evidence="1">Belongs to the N(4)/N(6)-methyltransferase family.</text>
</comment>
<proteinExistence type="inferred from homology"/>
<dbReference type="PRINTS" id="PR00506">
    <property type="entry name" value="D21N6MTFRASE"/>
</dbReference>
<evidence type="ECO:0000313" key="6">
    <source>
        <dbReference type="EMBL" id="GAF75434.1"/>
    </source>
</evidence>
<dbReference type="SUPFAM" id="SSF53335">
    <property type="entry name" value="S-adenosyl-L-methionine-dependent methyltransferases"/>
    <property type="match status" value="1"/>
</dbReference>
<dbReference type="GO" id="GO:0032259">
    <property type="term" value="P:methylation"/>
    <property type="evidence" value="ECO:0007669"/>
    <property type="project" value="UniProtKB-KW"/>
</dbReference>
<evidence type="ECO:0000256" key="3">
    <source>
        <dbReference type="ARBA" id="ARBA00022679"/>
    </source>
</evidence>
<protein>
    <recommendedName>
        <fullName evidence="5">DNA methylase N-4/N-6 domain-containing protein</fullName>
    </recommendedName>
</protein>
<dbReference type="Pfam" id="PF01555">
    <property type="entry name" value="N6_N4_Mtase"/>
    <property type="match status" value="1"/>
</dbReference>
<keyword evidence="3" id="KW-0808">Transferase</keyword>
<keyword evidence="2" id="KW-0489">Methyltransferase</keyword>
<name>X0S316_9ZZZZ</name>
<evidence type="ECO:0000259" key="5">
    <source>
        <dbReference type="Pfam" id="PF01555"/>
    </source>
</evidence>
<feature type="non-terminal residue" evidence="6">
    <location>
        <position position="1"/>
    </location>
</feature>
<dbReference type="GO" id="GO:0008170">
    <property type="term" value="F:N-methyltransferase activity"/>
    <property type="evidence" value="ECO:0007669"/>
    <property type="project" value="InterPro"/>
</dbReference>
<organism evidence="6">
    <name type="scientific">marine sediment metagenome</name>
    <dbReference type="NCBI Taxonomy" id="412755"/>
    <lineage>
        <taxon>unclassified sequences</taxon>
        <taxon>metagenomes</taxon>
        <taxon>ecological metagenomes</taxon>
    </lineage>
</organism>
<dbReference type="AlphaFoldDB" id="X0S316"/>
<dbReference type="InterPro" id="IPR002295">
    <property type="entry name" value="N4/N6-MTase_EcoPI_Mod-like"/>
</dbReference>
<dbReference type="InterPro" id="IPR002941">
    <property type="entry name" value="DNA_methylase_N4/N6"/>
</dbReference>
<dbReference type="InterPro" id="IPR029063">
    <property type="entry name" value="SAM-dependent_MTases_sf"/>
</dbReference>
<evidence type="ECO:0000256" key="1">
    <source>
        <dbReference type="ARBA" id="ARBA00006594"/>
    </source>
</evidence>
<dbReference type="Gene3D" id="3.40.50.150">
    <property type="entry name" value="Vaccinia Virus protein VP39"/>
    <property type="match status" value="1"/>
</dbReference>
<feature type="domain" description="DNA methylase N-4/N-6" evidence="5">
    <location>
        <begin position="13"/>
        <end position="217"/>
    </location>
</feature>
<sequence length="253" mass="27827">EDMARLMDGRSADMVWTDPPYGVAIASRVGMGRGVSSSQARVEGGKGIANDDLSVPELVAFLRGAFDLALAACRPGAVWYVAAPHGPMGVAFSMVLHELDVWHSSLVWVKDSLVISRLDYHYRHEVFYYGWRPGGAHHALTDRSQSSVFECPRPKRSEEHPTMKPVELIRRHIENSSNRGQCVLDQFAGSGSTLIGCEQTGRKAYLMEIDPLYCDTIAHRWENFTGKKADRIVGSAQERTPVPAGTGVEEDAG</sequence>
<evidence type="ECO:0000256" key="4">
    <source>
        <dbReference type="ARBA" id="ARBA00022691"/>
    </source>
</evidence>
<accession>X0S316</accession>
<comment type="caution">
    <text evidence="6">The sequence shown here is derived from an EMBL/GenBank/DDBJ whole genome shotgun (WGS) entry which is preliminary data.</text>
</comment>
<keyword evidence="4" id="KW-0949">S-adenosyl-L-methionine</keyword>
<reference evidence="6" key="1">
    <citation type="journal article" date="2014" name="Front. Microbiol.">
        <title>High frequency of phylogenetically diverse reductive dehalogenase-homologous genes in deep subseafloor sedimentary metagenomes.</title>
        <authorList>
            <person name="Kawai M."/>
            <person name="Futagami T."/>
            <person name="Toyoda A."/>
            <person name="Takaki Y."/>
            <person name="Nishi S."/>
            <person name="Hori S."/>
            <person name="Arai W."/>
            <person name="Tsubouchi T."/>
            <person name="Morono Y."/>
            <person name="Uchiyama I."/>
            <person name="Ito T."/>
            <person name="Fujiyama A."/>
            <person name="Inagaki F."/>
            <person name="Takami H."/>
        </authorList>
    </citation>
    <scope>NUCLEOTIDE SEQUENCE</scope>
    <source>
        <strain evidence="6">Expedition CK06-06</strain>
    </source>
</reference>
<dbReference type="GO" id="GO:0003677">
    <property type="term" value="F:DNA binding"/>
    <property type="evidence" value="ECO:0007669"/>
    <property type="project" value="InterPro"/>
</dbReference>
<gene>
    <name evidence="6" type="ORF">S01H1_15693</name>
</gene>
<dbReference type="InterPro" id="IPR002052">
    <property type="entry name" value="DNA_methylase_N6_adenine_CS"/>
</dbReference>
<evidence type="ECO:0000256" key="2">
    <source>
        <dbReference type="ARBA" id="ARBA00022603"/>
    </source>
</evidence>